<dbReference type="Proteomes" id="UP001159427">
    <property type="component" value="Unassembled WGS sequence"/>
</dbReference>
<keyword evidence="2" id="KW-1185">Reference proteome</keyword>
<accession>A0ABN8SEC8</accession>
<name>A0ABN8SEC8_9CNID</name>
<evidence type="ECO:0000313" key="2">
    <source>
        <dbReference type="Proteomes" id="UP001159427"/>
    </source>
</evidence>
<organism evidence="1 2">
    <name type="scientific">Porites evermanni</name>
    <dbReference type="NCBI Taxonomy" id="104178"/>
    <lineage>
        <taxon>Eukaryota</taxon>
        <taxon>Metazoa</taxon>
        <taxon>Cnidaria</taxon>
        <taxon>Anthozoa</taxon>
        <taxon>Hexacorallia</taxon>
        <taxon>Scleractinia</taxon>
        <taxon>Fungiina</taxon>
        <taxon>Poritidae</taxon>
        <taxon>Porites</taxon>
    </lineage>
</organism>
<sequence length="153" mass="17893">MEERVTSRGQGERALTSAQEKIERVELHAFGDGVTTEWKFEMTKTLRIVAWTARFIRNSHLKKQERMMGPLTTNEIKNQHLFWTKRPQEIQSDDVTDDRQRLGLKENDQGILICRGPVQEQLDPEVREFRPTRDAAMAARERMQDIADKEQAN</sequence>
<dbReference type="EMBL" id="CALNXI010002591">
    <property type="protein sequence ID" value="CAH3189216.1"/>
    <property type="molecule type" value="Genomic_DNA"/>
</dbReference>
<evidence type="ECO:0000313" key="1">
    <source>
        <dbReference type="EMBL" id="CAH3189216.1"/>
    </source>
</evidence>
<gene>
    <name evidence="1" type="ORF">PEVE_00019154</name>
</gene>
<comment type="caution">
    <text evidence="1">The sequence shown here is derived from an EMBL/GenBank/DDBJ whole genome shotgun (WGS) entry which is preliminary data.</text>
</comment>
<protein>
    <submittedName>
        <fullName evidence="1">Uncharacterized protein</fullName>
    </submittedName>
</protein>
<proteinExistence type="predicted"/>
<reference evidence="1 2" key="1">
    <citation type="submission" date="2022-05" db="EMBL/GenBank/DDBJ databases">
        <authorList>
            <consortium name="Genoscope - CEA"/>
            <person name="William W."/>
        </authorList>
    </citation>
    <scope>NUCLEOTIDE SEQUENCE [LARGE SCALE GENOMIC DNA]</scope>
</reference>